<comment type="caution">
    <text evidence="4">The sequence shown here is derived from an EMBL/GenBank/DDBJ whole genome shotgun (WGS) entry which is preliminary data.</text>
</comment>
<dbReference type="Proteomes" id="UP000478746">
    <property type="component" value="Unassembled WGS sequence"/>
</dbReference>
<evidence type="ECO:0000256" key="1">
    <source>
        <dbReference type="SAM" id="Phobius"/>
    </source>
</evidence>
<protein>
    <submittedName>
        <fullName evidence="4">DUF4231 domain-containing protein</fullName>
    </submittedName>
</protein>
<dbReference type="InterPro" id="IPR040811">
    <property type="entry name" value="SLATT_4"/>
</dbReference>
<feature type="domain" description="SMODS and SLOG-associating 2TM effector" evidence="2">
    <location>
        <begin position="12"/>
        <end position="176"/>
    </location>
</feature>
<dbReference type="AlphaFoldDB" id="A0A7J5ST29"/>
<evidence type="ECO:0000259" key="2">
    <source>
        <dbReference type="Pfam" id="PF18186"/>
    </source>
</evidence>
<dbReference type="EMBL" id="WEAY01000008">
    <property type="protein sequence ID" value="KAB6838155.1"/>
    <property type="molecule type" value="Genomic_DNA"/>
</dbReference>
<keyword evidence="1" id="KW-0472">Membrane</keyword>
<evidence type="ECO:0000313" key="3">
    <source>
        <dbReference type="EMBL" id="KAB6838155.1"/>
    </source>
</evidence>
<evidence type="ECO:0000313" key="6">
    <source>
        <dbReference type="Proteomes" id="UP000478746"/>
    </source>
</evidence>
<feature type="transmembrane region" description="Helical" evidence="1">
    <location>
        <begin position="44"/>
        <end position="62"/>
    </location>
</feature>
<reference evidence="5 6" key="1">
    <citation type="journal article" date="2019" name="Nat. Med.">
        <title>A library of human gut bacterial isolates paired with longitudinal multiomics data enables mechanistic microbiome research.</title>
        <authorList>
            <person name="Poyet M."/>
            <person name="Groussin M."/>
            <person name="Gibbons S.M."/>
            <person name="Avila-Pacheco J."/>
            <person name="Jiang X."/>
            <person name="Kearney S.M."/>
            <person name="Perrotta A.R."/>
            <person name="Berdy B."/>
            <person name="Zhao S."/>
            <person name="Lieberman T.D."/>
            <person name="Swanson P.K."/>
            <person name="Smith M."/>
            <person name="Roesemann S."/>
            <person name="Alexander J.E."/>
            <person name="Rich S.A."/>
            <person name="Livny J."/>
            <person name="Vlamakis H."/>
            <person name="Clish C."/>
            <person name="Bullock K."/>
            <person name="Deik A."/>
            <person name="Scott J."/>
            <person name="Pierce K.A."/>
            <person name="Xavier R.J."/>
            <person name="Alm E.J."/>
        </authorList>
    </citation>
    <scope>NUCLEOTIDE SEQUENCE [LARGE SCALE GENOMIC DNA]</scope>
    <source>
        <strain evidence="4 5">BIOML-A166</strain>
        <strain evidence="3 6">BIOML-A320</strain>
    </source>
</reference>
<keyword evidence="1" id="KW-0812">Transmembrane</keyword>
<dbReference type="EMBL" id="WDVF01000008">
    <property type="protein sequence ID" value="KAB7135706.1"/>
    <property type="molecule type" value="Genomic_DNA"/>
</dbReference>
<proteinExistence type="predicted"/>
<organism evidence="4 5">
    <name type="scientific">Bifidobacterium longum</name>
    <dbReference type="NCBI Taxonomy" id="216816"/>
    <lineage>
        <taxon>Bacteria</taxon>
        <taxon>Bacillati</taxon>
        <taxon>Actinomycetota</taxon>
        <taxon>Actinomycetes</taxon>
        <taxon>Bifidobacteriales</taxon>
        <taxon>Bifidobacteriaceae</taxon>
        <taxon>Bifidobacterium</taxon>
    </lineage>
</organism>
<dbReference type="Proteomes" id="UP000461165">
    <property type="component" value="Unassembled WGS sequence"/>
</dbReference>
<accession>A0A7J5ST29</accession>
<dbReference type="NCBIfam" id="NF033632">
    <property type="entry name" value="SLATT_4"/>
    <property type="match status" value="1"/>
</dbReference>
<sequence length="191" mass="21706">MMAGSLAEYDALEDCTRNIFGRVMWSHKIQEKQADIYLFKSKRLTICSIVLSSIVSGGLVAALFIDPFWLKLVSTLMSCISTILIAVIKRFDFEKLIQNHREFAARYLAVKDQLMLLLYQIRLHDKDRDFLEEELRSLVSKVSEINSIAPQTTNCAVSLASAALHKHKDDDITDEEINSGLPPSLRKECKK</sequence>
<gene>
    <name evidence="4" type="ORF">GBC97_05020</name>
    <name evidence="3" type="ORF">GBK08_05120</name>
</gene>
<evidence type="ECO:0000313" key="4">
    <source>
        <dbReference type="EMBL" id="KAB7135706.1"/>
    </source>
</evidence>
<keyword evidence="1" id="KW-1133">Transmembrane helix</keyword>
<evidence type="ECO:0000313" key="5">
    <source>
        <dbReference type="Proteomes" id="UP000461165"/>
    </source>
</evidence>
<dbReference type="Pfam" id="PF18186">
    <property type="entry name" value="SLATT_4"/>
    <property type="match status" value="1"/>
</dbReference>
<name>A0A7J5ST29_BIFLN</name>
<feature type="transmembrane region" description="Helical" evidence="1">
    <location>
        <begin position="68"/>
        <end position="88"/>
    </location>
</feature>